<proteinExistence type="predicted"/>
<dbReference type="InterPro" id="IPR005182">
    <property type="entry name" value="YdbS-like_PH"/>
</dbReference>
<protein>
    <submittedName>
        <fullName evidence="3">PH domain-containing protein</fullName>
    </submittedName>
</protein>
<dbReference type="PANTHER" id="PTHR37938">
    <property type="entry name" value="BLL0215 PROTEIN"/>
    <property type="match status" value="1"/>
</dbReference>
<dbReference type="OrthoDB" id="3378680at2"/>
<keyword evidence="4" id="KW-1185">Reference proteome</keyword>
<dbReference type="PANTHER" id="PTHR37938:SF1">
    <property type="entry name" value="BLL0215 PROTEIN"/>
    <property type="match status" value="1"/>
</dbReference>
<feature type="transmembrane region" description="Helical" evidence="1">
    <location>
        <begin position="15"/>
        <end position="37"/>
    </location>
</feature>
<keyword evidence="1" id="KW-0472">Membrane</keyword>
<evidence type="ECO:0000259" key="2">
    <source>
        <dbReference type="Pfam" id="PF03703"/>
    </source>
</evidence>
<reference evidence="3 4" key="1">
    <citation type="submission" date="2019-06" db="EMBL/GenBank/DDBJ databases">
        <title>Desulfobotulus mexicanus sp. nov., a novel sulfate-reducing bacterium isolated from the sediment of an alkaline crater lake in Mexico.</title>
        <authorList>
            <person name="Hirschler-Rea A."/>
        </authorList>
    </citation>
    <scope>NUCLEOTIDE SEQUENCE [LARGE SCALE GENOMIC DNA]</scope>
    <source>
        <strain evidence="3 4">PAR22N</strain>
    </source>
</reference>
<evidence type="ECO:0000313" key="4">
    <source>
        <dbReference type="Proteomes" id="UP000321899"/>
    </source>
</evidence>
<keyword evidence="1" id="KW-1133">Transmembrane helix</keyword>
<organism evidence="3 4">
    <name type="scientific">Desulfobotulus mexicanus</name>
    <dbReference type="NCBI Taxonomy" id="2586642"/>
    <lineage>
        <taxon>Bacteria</taxon>
        <taxon>Pseudomonadati</taxon>
        <taxon>Thermodesulfobacteriota</taxon>
        <taxon>Desulfobacteria</taxon>
        <taxon>Desulfobacterales</taxon>
        <taxon>Desulfobacteraceae</taxon>
        <taxon>Desulfobotulus</taxon>
    </lineage>
</organism>
<sequence length="154" mass="17345">MPDLYTEFRPAWRSYWQIITLSTILFLLAAFTAFNLTGPIKSILSGSSFAAGILLLGLTAIKRFSLKFTIDKRRISRHKGIVARNQQSIRIQDLKSIELNQSIPQRLLGIGDIAFYSAGSSDAEVRFQGILNPSAWRDKVDEAMDLYIKPESVH</sequence>
<dbReference type="Pfam" id="PF03703">
    <property type="entry name" value="bPH_2"/>
    <property type="match status" value="1"/>
</dbReference>
<dbReference type="Proteomes" id="UP000321899">
    <property type="component" value="Unassembled WGS sequence"/>
</dbReference>
<gene>
    <name evidence="3" type="ORF">FIM25_02790</name>
</gene>
<evidence type="ECO:0000256" key="1">
    <source>
        <dbReference type="SAM" id="Phobius"/>
    </source>
</evidence>
<dbReference type="EMBL" id="VDMB01000002">
    <property type="protein sequence ID" value="TYT75845.1"/>
    <property type="molecule type" value="Genomic_DNA"/>
</dbReference>
<evidence type="ECO:0000313" key="3">
    <source>
        <dbReference type="EMBL" id="TYT75845.1"/>
    </source>
</evidence>
<feature type="domain" description="YdbS-like PH" evidence="2">
    <location>
        <begin position="65"/>
        <end position="134"/>
    </location>
</feature>
<dbReference type="AlphaFoldDB" id="A0A5Q4VDY0"/>
<keyword evidence="1" id="KW-0812">Transmembrane</keyword>
<comment type="caution">
    <text evidence="3">The sequence shown here is derived from an EMBL/GenBank/DDBJ whole genome shotgun (WGS) entry which is preliminary data.</text>
</comment>
<name>A0A5Q4VDY0_9BACT</name>
<dbReference type="RefSeq" id="WP_139446059.1">
    <property type="nucleotide sequence ID" value="NZ_VDMB01000002.1"/>
</dbReference>
<accession>A0A5Q4VDY0</accession>
<feature type="transmembrane region" description="Helical" evidence="1">
    <location>
        <begin position="43"/>
        <end position="64"/>
    </location>
</feature>